<dbReference type="HOGENOM" id="CLU_002568_0_1_1"/>
<dbReference type="VEuPathDB" id="FungiDB:PMAA_048930"/>
<proteinExistence type="predicted"/>
<evidence type="ECO:0000313" key="5">
    <source>
        <dbReference type="Proteomes" id="UP000001294"/>
    </source>
</evidence>
<feature type="domain" description="Gelsolin-like" evidence="3">
    <location>
        <begin position="187"/>
        <end position="238"/>
    </location>
</feature>
<sequence>MSDQLNFEDTNIWRIGTDIDHKVKYNSAATEPAWNNTQIGPQPGLWIWRIEDFHVVPWPTQLYGQFYDGDSYIVLHSYIIPRAGNQPERLAHDIFFWLGAKTTQDEAGTAAYKTVELDEYLHGIATQHRETQLHPSEEFLSLFPRLSIRKGGVRSGFHHVETEQQLTGHTTLLRIFTQPTAAAHGHSVVVHEVEPTWKSLDDADVFVLEKDNKIWVWQGKDSSPMEKAKAAQVVSDLTLAKHIDVEVLSQTEARAKIVVDLLGGGDAAQSSYRTGRPIRGAAPSAAARPPRLLRIVFDESGRFQFKLDKEGDSIRVSDLDSNDVFIFDTGKKIWVWEGQNTSPEVRDAWKSCTGAYLRYLQRESQAPDVIAATPVAKVVEGFENAAFFKSISVY</sequence>
<dbReference type="Pfam" id="PF00626">
    <property type="entry name" value="Gelsolin"/>
    <property type="match status" value="3"/>
</dbReference>
<dbReference type="GO" id="GO:0051015">
    <property type="term" value="F:actin filament binding"/>
    <property type="evidence" value="ECO:0007669"/>
    <property type="project" value="InterPro"/>
</dbReference>
<dbReference type="PANTHER" id="PTHR11977">
    <property type="entry name" value="VILLIN"/>
    <property type="match status" value="1"/>
</dbReference>
<gene>
    <name evidence="4" type="ORF">PMAA_048930</name>
</gene>
<dbReference type="InterPro" id="IPR007122">
    <property type="entry name" value="Villin/Gelsolin"/>
</dbReference>
<keyword evidence="5" id="KW-1185">Reference proteome</keyword>
<dbReference type="AlphaFoldDB" id="B6QS69"/>
<dbReference type="InterPro" id="IPR007123">
    <property type="entry name" value="Gelsolin-like_dom"/>
</dbReference>
<dbReference type="InterPro" id="IPR029006">
    <property type="entry name" value="ADF-H/Gelsolin-like_dom_sf"/>
</dbReference>
<dbReference type="CDD" id="cd11290">
    <property type="entry name" value="gelsolin_S1_like"/>
    <property type="match status" value="1"/>
</dbReference>
<dbReference type="GO" id="GO:0015629">
    <property type="term" value="C:actin cytoskeleton"/>
    <property type="evidence" value="ECO:0007669"/>
    <property type="project" value="TreeGrafter"/>
</dbReference>
<feature type="domain" description="Gelsolin-like" evidence="3">
    <location>
        <begin position="316"/>
        <end position="346"/>
    </location>
</feature>
<name>B6QS69_TALMQ</name>
<dbReference type="PRINTS" id="PR00597">
    <property type="entry name" value="GELSOLIN"/>
</dbReference>
<dbReference type="GO" id="GO:0008154">
    <property type="term" value="P:actin polymerization or depolymerization"/>
    <property type="evidence" value="ECO:0007669"/>
    <property type="project" value="TreeGrafter"/>
</dbReference>
<dbReference type="PhylomeDB" id="B6QS69"/>
<dbReference type="OrthoDB" id="6375767at2759"/>
<comment type="subcellular location">
    <subcellularLocation>
        <location evidence="1">Endomembrane system</location>
    </subcellularLocation>
</comment>
<dbReference type="SUPFAM" id="SSF55753">
    <property type="entry name" value="Actin depolymerizing proteins"/>
    <property type="match status" value="2"/>
</dbReference>
<accession>B6QS69</accession>
<evidence type="ECO:0000259" key="3">
    <source>
        <dbReference type="Pfam" id="PF00626"/>
    </source>
</evidence>
<reference evidence="5" key="1">
    <citation type="journal article" date="2015" name="Genome Announc.">
        <title>Genome sequence of the AIDS-associated pathogen Penicillium marneffei (ATCC18224) and its near taxonomic relative Talaromyces stipitatus (ATCC10500).</title>
        <authorList>
            <person name="Nierman W.C."/>
            <person name="Fedorova-Abrams N.D."/>
            <person name="Andrianopoulos A."/>
        </authorList>
    </citation>
    <scope>NUCLEOTIDE SEQUENCE [LARGE SCALE GENOMIC DNA]</scope>
    <source>
        <strain evidence="5">ATCC 18224 / CBS 334.59 / QM 7333</strain>
    </source>
</reference>
<dbReference type="GO" id="GO:0005737">
    <property type="term" value="C:cytoplasm"/>
    <property type="evidence" value="ECO:0007669"/>
    <property type="project" value="TreeGrafter"/>
</dbReference>
<dbReference type="SMART" id="SM00262">
    <property type="entry name" value="GEL"/>
    <property type="match status" value="3"/>
</dbReference>
<dbReference type="STRING" id="441960.B6QS69"/>
<evidence type="ECO:0000313" key="4">
    <source>
        <dbReference type="EMBL" id="EEA21087.1"/>
    </source>
</evidence>
<dbReference type="GO" id="GO:0012505">
    <property type="term" value="C:endomembrane system"/>
    <property type="evidence" value="ECO:0007669"/>
    <property type="project" value="UniProtKB-SubCell"/>
</dbReference>
<protein>
    <submittedName>
        <fullName evidence="4">Actin-binding protein Fragmin, putative</fullName>
    </submittedName>
</protein>
<dbReference type="SUPFAM" id="SSF82754">
    <property type="entry name" value="C-terminal, gelsolin-like domain of Sec23/24"/>
    <property type="match status" value="1"/>
</dbReference>
<organism evidence="4 5">
    <name type="scientific">Talaromyces marneffei (strain ATCC 18224 / CBS 334.59 / QM 7333)</name>
    <name type="common">Penicillium marneffei</name>
    <dbReference type="NCBI Taxonomy" id="441960"/>
    <lineage>
        <taxon>Eukaryota</taxon>
        <taxon>Fungi</taxon>
        <taxon>Dikarya</taxon>
        <taxon>Ascomycota</taxon>
        <taxon>Pezizomycotina</taxon>
        <taxon>Eurotiomycetes</taxon>
        <taxon>Eurotiomycetidae</taxon>
        <taxon>Eurotiales</taxon>
        <taxon>Trichocomaceae</taxon>
        <taxon>Talaromyces</taxon>
        <taxon>Talaromyces sect. Talaromyces</taxon>
    </lineage>
</organism>
<dbReference type="PANTHER" id="PTHR11977:SF130">
    <property type="entry name" value="SEVERIN"/>
    <property type="match status" value="1"/>
</dbReference>
<evidence type="ECO:0000256" key="1">
    <source>
        <dbReference type="ARBA" id="ARBA00004308"/>
    </source>
</evidence>
<feature type="domain" description="Gelsolin-like" evidence="3">
    <location>
        <begin position="63"/>
        <end position="140"/>
    </location>
</feature>
<keyword evidence="2" id="KW-0472">Membrane</keyword>
<dbReference type="Gene3D" id="3.40.20.10">
    <property type="entry name" value="Severin"/>
    <property type="match status" value="3"/>
</dbReference>
<dbReference type="InterPro" id="IPR036180">
    <property type="entry name" value="Gelsolin-like_dom_sf"/>
</dbReference>
<dbReference type="Proteomes" id="UP000001294">
    <property type="component" value="Unassembled WGS sequence"/>
</dbReference>
<dbReference type="EMBL" id="DS995904">
    <property type="protein sequence ID" value="EEA21087.1"/>
    <property type="molecule type" value="Genomic_DNA"/>
</dbReference>
<evidence type="ECO:0000256" key="2">
    <source>
        <dbReference type="ARBA" id="ARBA00023136"/>
    </source>
</evidence>